<dbReference type="HOGENOM" id="CLU_030571_1_0_1"/>
<reference evidence="5 6" key="1">
    <citation type="journal article" date="2015" name="Mol. Plant Microbe Interact.">
        <title>Genome, transcriptome, and functional analyses of Penicillium expansum provide new insights into secondary metabolism and pathogenicity.</title>
        <authorList>
            <person name="Ballester A.R."/>
            <person name="Marcet-Houben M."/>
            <person name="Levin E."/>
            <person name="Sela N."/>
            <person name="Selma-Lazaro C."/>
            <person name="Carmona L."/>
            <person name="Wisniewski M."/>
            <person name="Droby S."/>
            <person name="Gonzalez-Candelas L."/>
            <person name="Gabaldon T."/>
        </authorList>
    </citation>
    <scope>NUCLEOTIDE SEQUENCE [LARGE SCALE GENOMIC DNA]</scope>
    <source>
        <strain evidence="5 6">MD-8</strain>
    </source>
</reference>
<evidence type="ECO:0000256" key="2">
    <source>
        <dbReference type="ARBA" id="ARBA00022723"/>
    </source>
</evidence>
<dbReference type="GO" id="GO:0046872">
    <property type="term" value="F:metal ion binding"/>
    <property type="evidence" value="ECO:0007669"/>
    <property type="project" value="UniProtKB-KW"/>
</dbReference>
<keyword evidence="4" id="KW-0862">Zinc</keyword>
<evidence type="ECO:0000256" key="3">
    <source>
        <dbReference type="ARBA" id="ARBA00022801"/>
    </source>
</evidence>
<evidence type="ECO:0008006" key="7">
    <source>
        <dbReference type="Google" id="ProtNLM"/>
    </source>
</evidence>
<dbReference type="PhylomeDB" id="A0A0A2IGP2"/>
<evidence type="ECO:0000256" key="4">
    <source>
        <dbReference type="ARBA" id="ARBA00022833"/>
    </source>
</evidence>
<dbReference type="GO" id="GO:0016787">
    <property type="term" value="F:hydrolase activity"/>
    <property type="evidence" value="ECO:0007669"/>
    <property type="project" value="UniProtKB-KW"/>
</dbReference>
<proteinExistence type="inferred from homology"/>
<dbReference type="AlphaFoldDB" id="A0A0A2IGP2"/>
<keyword evidence="6" id="KW-1185">Reference proteome</keyword>
<dbReference type="InterPro" id="IPR036866">
    <property type="entry name" value="RibonucZ/Hydroxyglut_hydro"/>
</dbReference>
<sequence>MLSLPQSDHIVRVKLLDTTTYLTGIAKVFVDPVVAGHETFNFNDLAFLIENERTDKRVMFDLGTRKDYWNLAPAVQRVFGLDSVMTGVKVDKDVAQILVEGGISLDTIGILFFQWHCKQNISRVEANVSIRVADSCIWSHYHYDHCGDMSPFPPSTSITVGAGFTKAGLLPGYPENPNSPVLASDFESRELIEINFESGLEIGDFKAHDYFGDGSLYLLDSPGHCAGHISALARTTPSSAKGGTSFVFLGGDICHFAGDFRPSSERPLPDLVPEFALARRHAPVPCPCSIIRNHPNADDELAGRTTPWYKMAGDFPTAYHDIHEARESVSKMQALDQNDDILVCLAHDAVLLDFMPIFNEDPKKDINGWRESGLKEKCHWGWLSEVPINGEPAQTPLVKGF</sequence>
<dbReference type="CDD" id="cd07730">
    <property type="entry name" value="metallo-hydrolase-like_MBL-fold"/>
    <property type="match status" value="1"/>
</dbReference>
<organism evidence="5 6">
    <name type="scientific">Penicillium expansum</name>
    <name type="common">Blue mold rot fungus</name>
    <dbReference type="NCBI Taxonomy" id="27334"/>
    <lineage>
        <taxon>Eukaryota</taxon>
        <taxon>Fungi</taxon>
        <taxon>Dikarya</taxon>
        <taxon>Ascomycota</taxon>
        <taxon>Pezizomycotina</taxon>
        <taxon>Eurotiomycetes</taxon>
        <taxon>Eurotiomycetidae</taxon>
        <taxon>Eurotiales</taxon>
        <taxon>Aspergillaceae</taxon>
        <taxon>Penicillium</taxon>
    </lineage>
</organism>
<evidence type="ECO:0000256" key="1">
    <source>
        <dbReference type="ARBA" id="ARBA00007749"/>
    </source>
</evidence>
<dbReference type="EMBL" id="JQFZ01000181">
    <property type="protein sequence ID" value="KGO55818.1"/>
    <property type="molecule type" value="Genomic_DNA"/>
</dbReference>
<evidence type="ECO:0000313" key="6">
    <source>
        <dbReference type="Proteomes" id="UP000030143"/>
    </source>
</evidence>
<dbReference type="RefSeq" id="XP_016597791.1">
    <property type="nucleotide sequence ID" value="XM_016737817.1"/>
</dbReference>
<protein>
    <recommendedName>
        <fullName evidence="7">Metallo-beta-lactamase domain-containing protein</fullName>
    </recommendedName>
</protein>
<dbReference type="SUPFAM" id="SSF56281">
    <property type="entry name" value="Metallo-hydrolase/oxidoreductase"/>
    <property type="match status" value="1"/>
</dbReference>
<dbReference type="PANTHER" id="PTHR42978:SF5">
    <property type="entry name" value="METALLO-BETA-LACTAMASE DOMAIN-CONTAINING PROTEIN"/>
    <property type="match status" value="1"/>
</dbReference>
<comment type="caution">
    <text evidence="5">The sequence shown here is derived from an EMBL/GenBank/DDBJ whole genome shotgun (WGS) entry which is preliminary data.</text>
</comment>
<comment type="similarity">
    <text evidence="1">Belongs to the metallo-beta-lactamase superfamily.</text>
</comment>
<keyword evidence="3" id="KW-0378">Hydrolase</keyword>
<name>A0A0A2IGP2_PENEN</name>
<accession>A0A0A2IGP2</accession>
<dbReference type="PANTHER" id="PTHR42978">
    <property type="entry name" value="QUORUM-QUENCHING LACTONASE YTNP-RELATED-RELATED"/>
    <property type="match status" value="1"/>
</dbReference>
<dbReference type="InterPro" id="IPR051013">
    <property type="entry name" value="MBL_superfamily_lactonases"/>
</dbReference>
<dbReference type="VEuPathDB" id="FungiDB:PEXP_042910"/>
<gene>
    <name evidence="5" type="ORF">PEX2_005400</name>
</gene>
<dbReference type="Proteomes" id="UP000030143">
    <property type="component" value="Unassembled WGS sequence"/>
</dbReference>
<dbReference type="GeneID" id="27673236"/>
<dbReference type="Gene3D" id="3.60.15.10">
    <property type="entry name" value="Ribonuclease Z/Hydroxyacylglutathione hydrolase-like"/>
    <property type="match status" value="1"/>
</dbReference>
<dbReference type="STRING" id="27334.A0A0A2IGP2"/>
<evidence type="ECO:0000313" key="5">
    <source>
        <dbReference type="EMBL" id="KGO55818.1"/>
    </source>
</evidence>
<dbReference type="OrthoDB" id="10250730at2759"/>
<keyword evidence="2" id="KW-0479">Metal-binding</keyword>